<feature type="chain" id="PRO_5022708807" evidence="1">
    <location>
        <begin position="19"/>
        <end position="113"/>
    </location>
</feature>
<feature type="signal peptide" evidence="1">
    <location>
        <begin position="1"/>
        <end position="18"/>
    </location>
</feature>
<gene>
    <name evidence="2" type="ORF">FA15DRAFT_585023</name>
</gene>
<name>A0A5C3L4X8_COPMA</name>
<keyword evidence="1" id="KW-0732">Signal</keyword>
<evidence type="ECO:0000313" key="2">
    <source>
        <dbReference type="EMBL" id="TFK28089.1"/>
    </source>
</evidence>
<organism evidence="2 3">
    <name type="scientific">Coprinopsis marcescibilis</name>
    <name type="common">Agaric fungus</name>
    <name type="synonym">Psathyrella marcescibilis</name>
    <dbReference type="NCBI Taxonomy" id="230819"/>
    <lineage>
        <taxon>Eukaryota</taxon>
        <taxon>Fungi</taxon>
        <taxon>Dikarya</taxon>
        <taxon>Basidiomycota</taxon>
        <taxon>Agaricomycotina</taxon>
        <taxon>Agaricomycetes</taxon>
        <taxon>Agaricomycetidae</taxon>
        <taxon>Agaricales</taxon>
        <taxon>Agaricineae</taxon>
        <taxon>Psathyrellaceae</taxon>
        <taxon>Coprinopsis</taxon>
    </lineage>
</organism>
<dbReference type="AlphaFoldDB" id="A0A5C3L4X8"/>
<dbReference type="PANTHER" id="PTHR37487:SF2">
    <property type="entry name" value="EXPRESSED PROTEIN"/>
    <property type="match status" value="1"/>
</dbReference>
<dbReference type="OrthoDB" id="3362246at2759"/>
<protein>
    <submittedName>
        <fullName evidence="2">Uncharacterized protein</fullName>
    </submittedName>
</protein>
<reference evidence="2 3" key="1">
    <citation type="journal article" date="2019" name="Nat. Ecol. Evol.">
        <title>Megaphylogeny resolves global patterns of mushroom evolution.</title>
        <authorList>
            <person name="Varga T."/>
            <person name="Krizsan K."/>
            <person name="Foldi C."/>
            <person name="Dima B."/>
            <person name="Sanchez-Garcia M."/>
            <person name="Sanchez-Ramirez S."/>
            <person name="Szollosi G.J."/>
            <person name="Szarkandi J.G."/>
            <person name="Papp V."/>
            <person name="Albert L."/>
            <person name="Andreopoulos W."/>
            <person name="Angelini C."/>
            <person name="Antonin V."/>
            <person name="Barry K.W."/>
            <person name="Bougher N.L."/>
            <person name="Buchanan P."/>
            <person name="Buyck B."/>
            <person name="Bense V."/>
            <person name="Catcheside P."/>
            <person name="Chovatia M."/>
            <person name="Cooper J."/>
            <person name="Damon W."/>
            <person name="Desjardin D."/>
            <person name="Finy P."/>
            <person name="Geml J."/>
            <person name="Haridas S."/>
            <person name="Hughes K."/>
            <person name="Justo A."/>
            <person name="Karasinski D."/>
            <person name="Kautmanova I."/>
            <person name="Kiss B."/>
            <person name="Kocsube S."/>
            <person name="Kotiranta H."/>
            <person name="LaButti K.M."/>
            <person name="Lechner B.E."/>
            <person name="Liimatainen K."/>
            <person name="Lipzen A."/>
            <person name="Lukacs Z."/>
            <person name="Mihaltcheva S."/>
            <person name="Morgado L.N."/>
            <person name="Niskanen T."/>
            <person name="Noordeloos M.E."/>
            <person name="Ohm R.A."/>
            <person name="Ortiz-Santana B."/>
            <person name="Ovrebo C."/>
            <person name="Racz N."/>
            <person name="Riley R."/>
            <person name="Savchenko A."/>
            <person name="Shiryaev A."/>
            <person name="Soop K."/>
            <person name="Spirin V."/>
            <person name="Szebenyi C."/>
            <person name="Tomsovsky M."/>
            <person name="Tulloss R.E."/>
            <person name="Uehling J."/>
            <person name="Grigoriev I.V."/>
            <person name="Vagvolgyi C."/>
            <person name="Papp T."/>
            <person name="Martin F.M."/>
            <person name="Miettinen O."/>
            <person name="Hibbett D.S."/>
            <person name="Nagy L.G."/>
        </authorList>
    </citation>
    <scope>NUCLEOTIDE SEQUENCE [LARGE SCALE GENOMIC DNA]</scope>
    <source>
        <strain evidence="2 3">CBS 121175</strain>
    </source>
</reference>
<keyword evidence="3" id="KW-1185">Reference proteome</keyword>
<sequence>MFFAVAAALISVIPAISALSINTPYGRLVANSFVEPIMLSFGEGTAPYYVSAIPGSSNSCRRLESFDSTTGTSITWMVDLAAGTSVTFIVKDTTGAQAYSDQITILPNPNGQT</sequence>
<dbReference type="EMBL" id="ML210158">
    <property type="protein sequence ID" value="TFK28089.1"/>
    <property type="molecule type" value="Genomic_DNA"/>
</dbReference>
<accession>A0A5C3L4X8</accession>
<dbReference type="STRING" id="230819.A0A5C3L4X8"/>
<proteinExistence type="predicted"/>
<evidence type="ECO:0000256" key="1">
    <source>
        <dbReference type="SAM" id="SignalP"/>
    </source>
</evidence>
<dbReference type="Proteomes" id="UP000307440">
    <property type="component" value="Unassembled WGS sequence"/>
</dbReference>
<evidence type="ECO:0000313" key="3">
    <source>
        <dbReference type="Proteomes" id="UP000307440"/>
    </source>
</evidence>
<dbReference type="PANTHER" id="PTHR37487">
    <property type="entry name" value="CHROMOSOME 1, WHOLE GENOME SHOTGUN SEQUENCE"/>
    <property type="match status" value="1"/>
</dbReference>